<sequence>MESWFTNFGVMGGAQLNGDVSRAGVGYIVEKLDAGKGKGNGKEQCLYATGWSLWMGKIVF</sequence>
<proteinExistence type="predicted"/>
<gene>
    <name evidence="1" type="ORF">BPAE_0145g00260</name>
</gene>
<dbReference type="EMBL" id="PQXI01000145">
    <property type="protein sequence ID" value="TGO23077.1"/>
    <property type="molecule type" value="Genomic_DNA"/>
</dbReference>
<evidence type="ECO:0000313" key="2">
    <source>
        <dbReference type="Proteomes" id="UP000297910"/>
    </source>
</evidence>
<dbReference type="AlphaFoldDB" id="A0A4Z1FN37"/>
<keyword evidence="2" id="KW-1185">Reference proteome</keyword>
<comment type="caution">
    <text evidence="1">The sequence shown here is derived from an EMBL/GenBank/DDBJ whole genome shotgun (WGS) entry which is preliminary data.</text>
</comment>
<organism evidence="1 2">
    <name type="scientific">Botrytis paeoniae</name>
    <dbReference type="NCBI Taxonomy" id="278948"/>
    <lineage>
        <taxon>Eukaryota</taxon>
        <taxon>Fungi</taxon>
        <taxon>Dikarya</taxon>
        <taxon>Ascomycota</taxon>
        <taxon>Pezizomycotina</taxon>
        <taxon>Leotiomycetes</taxon>
        <taxon>Helotiales</taxon>
        <taxon>Sclerotiniaceae</taxon>
        <taxon>Botrytis</taxon>
    </lineage>
</organism>
<evidence type="ECO:0000313" key="1">
    <source>
        <dbReference type="EMBL" id="TGO23077.1"/>
    </source>
</evidence>
<accession>A0A4Z1FN37</accession>
<protein>
    <submittedName>
        <fullName evidence="1">Uncharacterized protein</fullName>
    </submittedName>
</protein>
<reference evidence="1 2" key="1">
    <citation type="submission" date="2017-12" db="EMBL/GenBank/DDBJ databases">
        <title>Comparative genomics of Botrytis spp.</title>
        <authorList>
            <person name="Valero-Jimenez C.A."/>
            <person name="Tapia P."/>
            <person name="Veloso J."/>
            <person name="Silva-Moreno E."/>
            <person name="Staats M."/>
            <person name="Valdes J.H."/>
            <person name="Van Kan J.A.L."/>
        </authorList>
    </citation>
    <scope>NUCLEOTIDE SEQUENCE [LARGE SCALE GENOMIC DNA]</scope>
    <source>
        <strain evidence="1 2">Bp0003</strain>
    </source>
</reference>
<name>A0A4Z1FN37_9HELO</name>
<dbReference type="Proteomes" id="UP000297910">
    <property type="component" value="Unassembled WGS sequence"/>
</dbReference>